<dbReference type="EMBL" id="MAEI02000001">
    <property type="protein sequence ID" value="MEO1783289.1"/>
    <property type="molecule type" value="Genomic_DNA"/>
</dbReference>
<feature type="domain" description="Tyr recombinase" evidence="5">
    <location>
        <begin position="172"/>
        <end position="376"/>
    </location>
</feature>
<keyword evidence="3" id="KW-0233">DNA recombination</keyword>
<keyword evidence="8" id="KW-1185">Reference proteome</keyword>
<name>A0ABV0F7T1_9ENTE</name>
<evidence type="ECO:0008006" key="9">
    <source>
        <dbReference type="Google" id="ProtNLM"/>
    </source>
</evidence>
<evidence type="ECO:0000256" key="3">
    <source>
        <dbReference type="ARBA" id="ARBA00023172"/>
    </source>
</evidence>
<dbReference type="InterPro" id="IPR044068">
    <property type="entry name" value="CB"/>
</dbReference>
<dbReference type="InterPro" id="IPR010998">
    <property type="entry name" value="Integrase_recombinase_N"/>
</dbReference>
<dbReference type="InterPro" id="IPR013762">
    <property type="entry name" value="Integrase-like_cat_sf"/>
</dbReference>
<dbReference type="InterPro" id="IPR011010">
    <property type="entry name" value="DNA_brk_join_enz"/>
</dbReference>
<dbReference type="SUPFAM" id="SSF56349">
    <property type="entry name" value="DNA breaking-rejoining enzymes"/>
    <property type="match status" value="1"/>
</dbReference>
<protein>
    <recommendedName>
        <fullName evidence="9">Integrase</fullName>
    </recommendedName>
</protein>
<comment type="similarity">
    <text evidence="1">Belongs to the 'phage' integrase family.</text>
</comment>
<keyword evidence="2 4" id="KW-0238">DNA-binding</keyword>
<dbReference type="Pfam" id="PF00589">
    <property type="entry name" value="Phage_integrase"/>
    <property type="match status" value="1"/>
</dbReference>
<dbReference type="Gene3D" id="1.10.150.130">
    <property type="match status" value="1"/>
</dbReference>
<accession>A0ABV0F7T1</accession>
<evidence type="ECO:0000259" key="6">
    <source>
        <dbReference type="PROSITE" id="PS51900"/>
    </source>
</evidence>
<dbReference type="InterPro" id="IPR002104">
    <property type="entry name" value="Integrase_catalytic"/>
</dbReference>
<gene>
    <name evidence="7" type="ORF">BAU18_002909</name>
</gene>
<evidence type="ECO:0000259" key="5">
    <source>
        <dbReference type="PROSITE" id="PS51898"/>
    </source>
</evidence>
<evidence type="ECO:0000256" key="4">
    <source>
        <dbReference type="PROSITE-ProRule" id="PRU01248"/>
    </source>
</evidence>
<dbReference type="PANTHER" id="PTHR30349:SF64">
    <property type="entry name" value="PROPHAGE INTEGRASE INTD-RELATED"/>
    <property type="match status" value="1"/>
</dbReference>
<sequence length="383" mass="44098">MWMETLPDGRFKYIERYKDPYTEKYKRKSVILTSDSKQAQKKAQKLLDEKIGKAEEMATLSDINLYKLVEEWFTHHKKIKQIRPSTIRAYTSQQNIIFKYIDKETLSRNADTKLFQTFFDDLNYSNDYTSSIKSQLNNVFKYAYRMGYVTENPLEKVQISYAKKDDMARDKIENKYLEKDEAEKLIKELYRRPSTYRVGRLAEFMYLTGCRIGEAVILNPQDFNADFSSVAITGTIDYGDGFRAAKKGPPKTPTSNRDIGLTPRCSAMVQRAVDENKLDSLTRNGYLPGEYIFVTKNGTPMIYSSFNRALEKAGNRVGLGHKTLTSHIFRHTHVSLLAEKGVPLVAIMERVGHEDSDITTKIYTHITKQMKADITSKLTEIGL</sequence>
<reference evidence="7 8" key="2">
    <citation type="submission" date="2024-02" db="EMBL/GenBank/DDBJ databases">
        <title>The Genome Sequence of Enterococcus diestrammenae JM9A.</title>
        <authorList>
            <person name="Earl A."/>
            <person name="Manson A."/>
            <person name="Gilmore M."/>
            <person name="Sanders J."/>
            <person name="Shea T."/>
            <person name="Howe W."/>
            <person name="Livny J."/>
            <person name="Cuomo C."/>
            <person name="Neafsey D."/>
            <person name="Birren B."/>
        </authorList>
    </citation>
    <scope>NUCLEOTIDE SEQUENCE [LARGE SCALE GENOMIC DNA]</scope>
    <source>
        <strain evidence="7 8">JM9A</strain>
    </source>
</reference>
<dbReference type="RefSeq" id="WP_161868640.1">
    <property type="nucleotide sequence ID" value="NZ_MAEI02000001.1"/>
</dbReference>
<evidence type="ECO:0000313" key="7">
    <source>
        <dbReference type="EMBL" id="MEO1783289.1"/>
    </source>
</evidence>
<evidence type="ECO:0000313" key="8">
    <source>
        <dbReference type="Proteomes" id="UP001429357"/>
    </source>
</evidence>
<dbReference type="PANTHER" id="PTHR30349">
    <property type="entry name" value="PHAGE INTEGRASE-RELATED"/>
    <property type="match status" value="1"/>
</dbReference>
<reference evidence="8" key="1">
    <citation type="submission" date="2016-06" db="EMBL/GenBank/DDBJ databases">
        <title>Four novel species of enterococci isolated from chicken manure.</title>
        <authorList>
            <person name="Van Tyne D."/>
        </authorList>
    </citation>
    <scope>NUCLEOTIDE SEQUENCE [LARGE SCALE GENOMIC DNA]</scope>
    <source>
        <strain evidence="8">JM9A</strain>
    </source>
</reference>
<dbReference type="CDD" id="cd01189">
    <property type="entry name" value="INT_ICEBs1_C_like"/>
    <property type="match status" value="1"/>
</dbReference>
<comment type="caution">
    <text evidence="7">The sequence shown here is derived from an EMBL/GenBank/DDBJ whole genome shotgun (WGS) entry which is preliminary data.</text>
</comment>
<feature type="domain" description="Core-binding (CB)" evidence="6">
    <location>
        <begin position="63"/>
        <end position="144"/>
    </location>
</feature>
<proteinExistence type="inferred from homology"/>
<dbReference type="PROSITE" id="PS51900">
    <property type="entry name" value="CB"/>
    <property type="match status" value="1"/>
</dbReference>
<dbReference type="Proteomes" id="UP001429357">
    <property type="component" value="Unassembled WGS sequence"/>
</dbReference>
<dbReference type="Gene3D" id="1.10.443.10">
    <property type="entry name" value="Intergrase catalytic core"/>
    <property type="match status" value="1"/>
</dbReference>
<evidence type="ECO:0000256" key="1">
    <source>
        <dbReference type="ARBA" id="ARBA00008857"/>
    </source>
</evidence>
<evidence type="ECO:0000256" key="2">
    <source>
        <dbReference type="ARBA" id="ARBA00023125"/>
    </source>
</evidence>
<organism evidence="7 8">
    <name type="scientific">Enterococcus diestrammenae</name>
    <dbReference type="NCBI Taxonomy" id="1155073"/>
    <lineage>
        <taxon>Bacteria</taxon>
        <taxon>Bacillati</taxon>
        <taxon>Bacillota</taxon>
        <taxon>Bacilli</taxon>
        <taxon>Lactobacillales</taxon>
        <taxon>Enterococcaceae</taxon>
        <taxon>Enterococcus</taxon>
    </lineage>
</organism>
<dbReference type="InterPro" id="IPR050090">
    <property type="entry name" value="Tyrosine_recombinase_XerCD"/>
</dbReference>
<dbReference type="PROSITE" id="PS51898">
    <property type="entry name" value="TYR_RECOMBINASE"/>
    <property type="match status" value="1"/>
</dbReference>